<keyword evidence="5" id="KW-1185">Reference proteome</keyword>
<dbReference type="EMBL" id="ABEU02000018">
    <property type="protein sequence ID" value="PNR35318.1"/>
    <property type="molecule type" value="Genomic_DNA"/>
</dbReference>
<keyword evidence="1" id="KW-0472">Membrane</keyword>
<dbReference type="GO" id="GO:0016787">
    <property type="term" value="F:hydrolase activity"/>
    <property type="evidence" value="ECO:0000318"/>
    <property type="project" value="GO_Central"/>
</dbReference>
<dbReference type="SUPFAM" id="SSF53474">
    <property type="entry name" value="alpha/beta-Hydrolases"/>
    <property type="match status" value="1"/>
</dbReference>
<dbReference type="GeneID" id="112295394"/>
<dbReference type="PANTHER" id="PTHR43689:SF8">
    <property type="entry name" value="ALPHA_BETA-HYDROLASES SUPERFAMILY PROTEIN"/>
    <property type="match status" value="1"/>
</dbReference>
<reference evidence="3 5" key="2">
    <citation type="journal article" date="2018" name="Plant J.">
        <title>The Physcomitrella patens chromosome-scale assembly reveals moss genome structure and evolution.</title>
        <authorList>
            <person name="Lang D."/>
            <person name="Ullrich K.K."/>
            <person name="Murat F."/>
            <person name="Fuchs J."/>
            <person name="Jenkins J."/>
            <person name="Haas F.B."/>
            <person name="Piednoel M."/>
            <person name="Gundlach H."/>
            <person name="Van Bel M."/>
            <person name="Meyberg R."/>
            <person name="Vives C."/>
            <person name="Morata J."/>
            <person name="Symeonidi A."/>
            <person name="Hiss M."/>
            <person name="Muchero W."/>
            <person name="Kamisugi Y."/>
            <person name="Saleh O."/>
            <person name="Blanc G."/>
            <person name="Decker E.L."/>
            <person name="van Gessel N."/>
            <person name="Grimwood J."/>
            <person name="Hayes R.D."/>
            <person name="Graham S.W."/>
            <person name="Gunter L.E."/>
            <person name="McDaniel S.F."/>
            <person name="Hoernstein S.N.W."/>
            <person name="Larsson A."/>
            <person name="Li F.W."/>
            <person name="Perroud P.F."/>
            <person name="Phillips J."/>
            <person name="Ranjan P."/>
            <person name="Rokshar D.S."/>
            <person name="Rothfels C.J."/>
            <person name="Schneider L."/>
            <person name="Shu S."/>
            <person name="Stevenson D.W."/>
            <person name="Thummler F."/>
            <person name="Tillich M."/>
            <person name="Villarreal Aguilar J.C."/>
            <person name="Widiez T."/>
            <person name="Wong G.K."/>
            <person name="Wymore A."/>
            <person name="Zhang Y."/>
            <person name="Zimmer A.D."/>
            <person name="Quatrano R.S."/>
            <person name="Mayer K.F.X."/>
            <person name="Goodstein D."/>
            <person name="Casacuberta J.M."/>
            <person name="Vandepoele K."/>
            <person name="Reski R."/>
            <person name="Cuming A.C."/>
            <person name="Tuskan G.A."/>
            <person name="Maumus F."/>
            <person name="Salse J."/>
            <person name="Schmutz J."/>
            <person name="Rensing S.A."/>
        </authorList>
    </citation>
    <scope>NUCLEOTIDE SEQUENCE [LARGE SCALE GENOMIC DNA]</scope>
    <source>
        <strain evidence="4 5">cv. Gransden 2004</strain>
    </source>
</reference>
<dbReference type="Pfam" id="PF00561">
    <property type="entry name" value="Abhydrolase_1"/>
    <property type="match status" value="1"/>
</dbReference>
<protein>
    <recommendedName>
        <fullName evidence="2">AB hydrolase-1 domain-containing protein</fullName>
    </recommendedName>
</protein>
<organism evidence="3">
    <name type="scientific">Physcomitrium patens</name>
    <name type="common">Spreading-leaved earth moss</name>
    <name type="synonym">Physcomitrella patens</name>
    <dbReference type="NCBI Taxonomy" id="3218"/>
    <lineage>
        <taxon>Eukaryota</taxon>
        <taxon>Viridiplantae</taxon>
        <taxon>Streptophyta</taxon>
        <taxon>Embryophyta</taxon>
        <taxon>Bryophyta</taxon>
        <taxon>Bryophytina</taxon>
        <taxon>Bryopsida</taxon>
        <taxon>Funariidae</taxon>
        <taxon>Funariales</taxon>
        <taxon>Funariaceae</taxon>
        <taxon>Physcomitrium</taxon>
    </lineage>
</organism>
<accession>A0A2K1J1B6</accession>
<dbReference type="EnsemblPlants" id="Pp3c18_16100V3.1">
    <property type="protein sequence ID" value="Pp3c18_16100V3.1"/>
    <property type="gene ID" value="Pp3c18_16100"/>
</dbReference>
<feature type="domain" description="AB hydrolase-1" evidence="2">
    <location>
        <begin position="309"/>
        <end position="573"/>
    </location>
</feature>
<reference evidence="3 5" key="1">
    <citation type="journal article" date="2008" name="Science">
        <title>The Physcomitrella genome reveals evolutionary insights into the conquest of land by plants.</title>
        <authorList>
            <person name="Rensing S."/>
            <person name="Lang D."/>
            <person name="Zimmer A."/>
            <person name="Terry A."/>
            <person name="Salamov A."/>
            <person name="Shapiro H."/>
            <person name="Nishiyama T."/>
            <person name="Perroud P.-F."/>
            <person name="Lindquist E."/>
            <person name="Kamisugi Y."/>
            <person name="Tanahashi T."/>
            <person name="Sakakibara K."/>
            <person name="Fujita T."/>
            <person name="Oishi K."/>
            <person name="Shin-I T."/>
            <person name="Kuroki Y."/>
            <person name="Toyoda A."/>
            <person name="Suzuki Y."/>
            <person name="Hashimoto A."/>
            <person name="Yamaguchi K."/>
            <person name="Sugano A."/>
            <person name="Kohara Y."/>
            <person name="Fujiyama A."/>
            <person name="Anterola A."/>
            <person name="Aoki S."/>
            <person name="Ashton N."/>
            <person name="Barbazuk W.B."/>
            <person name="Barker E."/>
            <person name="Bennetzen J."/>
            <person name="Bezanilla M."/>
            <person name="Blankenship R."/>
            <person name="Cho S.H."/>
            <person name="Dutcher S."/>
            <person name="Estelle M."/>
            <person name="Fawcett J.A."/>
            <person name="Gundlach H."/>
            <person name="Hanada K."/>
            <person name="Heyl A."/>
            <person name="Hicks K.A."/>
            <person name="Hugh J."/>
            <person name="Lohr M."/>
            <person name="Mayer K."/>
            <person name="Melkozernov A."/>
            <person name="Murata T."/>
            <person name="Nelson D."/>
            <person name="Pils B."/>
            <person name="Prigge M."/>
            <person name="Reiss B."/>
            <person name="Renner T."/>
            <person name="Rombauts S."/>
            <person name="Rushton P."/>
            <person name="Sanderfoot A."/>
            <person name="Schween G."/>
            <person name="Shiu S.-H."/>
            <person name="Stueber K."/>
            <person name="Theodoulou F.L."/>
            <person name="Tu H."/>
            <person name="Van de Peer Y."/>
            <person name="Verrier P.J."/>
            <person name="Waters E."/>
            <person name="Wood A."/>
            <person name="Yang L."/>
            <person name="Cove D."/>
            <person name="Cuming A."/>
            <person name="Hasebe M."/>
            <person name="Lucas S."/>
            <person name="Mishler D.B."/>
            <person name="Reski R."/>
            <person name="Grigoriev I."/>
            <person name="Quatrano R.S."/>
            <person name="Boore J.L."/>
        </authorList>
    </citation>
    <scope>NUCLEOTIDE SEQUENCE [LARGE SCALE GENOMIC DNA]</scope>
    <source>
        <strain evidence="4 5">cv. Gransden 2004</strain>
    </source>
</reference>
<dbReference type="EnsemblPlants" id="Pp3c18_16100V3.3">
    <property type="protein sequence ID" value="Pp3c18_16100V3.3"/>
    <property type="gene ID" value="Pp3c18_16100"/>
</dbReference>
<evidence type="ECO:0000313" key="3">
    <source>
        <dbReference type="EMBL" id="PNR35318.1"/>
    </source>
</evidence>
<dbReference type="STRING" id="3218.A0A2K1J1B6"/>
<evidence type="ECO:0000313" key="5">
    <source>
        <dbReference type="Proteomes" id="UP000006727"/>
    </source>
</evidence>
<feature type="transmembrane region" description="Helical" evidence="1">
    <location>
        <begin position="74"/>
        <end position="98"/>
    </location>
</feature>
<feature type="transmembrane region" description="Helical" evidence="1">
    <location>
        <begin position="18"/>
        <end position="39"/>
    </location>
</feature>
<dbReference type="RefSeq" id="XP_024402684.1">
    <property type="nucleotide sequence ID" value="XM_024546916.2"/>
</dbReference>
<dbReference type="KEGG" id="ppp:112295394"/>
<reference evidence="4" key="3">
    <citation type="submission" date="2020-12" db="UniProtKB">
        <authorList>
            <consortium name="EnsemblPlants"/>
        </authorList>
    </citation>
    <scope>IDENTIFICATION</scope>
</reference>
<dbReference type="PRINTS" id="PR00111">
    <property type="entry name" value="ABHYDROLASE"/>
</dbReference>
<dbReference type="Gene3D" id="3.40.50.1820">
    <property type="entry name" value="alpha/beta hydrolase"/>
    <property type="match status" value="1"/>
</dbReference>
<dbReference type="InterPro" id="IPR029058">
    <property type="entry name" value="AB_hydrolase_fold"/>
</dbReference>
<dbReference type="PANTHER" id="PTHR43689">
    <property type="entry name" value="HYDROLASE"/>
    <property type="match status" value="1"/>
</dbReference>
<sequence length="598" mass="67557">MDRAAAQTMVESVRHPPALYWGVISAAALCSVWGTFALAKRSKFERNQRNGRARVNPKVAFKQLRRKYATKLRLFLGDLVYLTMFIIDLLVGVIYWIMDLFLEHRSSQQQSIVISSVLSQSVDYDDLKTAYDAEALHGSQVLQRPPRRGEIKRIRTRWVWDCSNSKPIPRRRCECWGWRVKDLLPEEKLGSNTSKDDQIILPQSQSIELRDEIRNELEDNVVAVGTRSQEGENGAVIRPRWSECHCSQCAPLLMPMRVASDKLYVMSEETYSGKQGELSSVACSASPNPSKSAAGCPSHDVTQGKERTAVIFIHGMFSSATFWFDTDIVSNLSHEVKNQHLILAPDLLGCGRSPRPVDSLYTLTDQIEAIEKSVIQKYKLESFHLVGHSMGSIIALALAARCPRRVRSITLIAPVYPPSCLNEDGEIAHVPCDAFFSFLDPLTLKGIRALTVCKYYNISRLLGHLFYAKHTFWVDRFHNLIGKKKEYPRSFIHDYLTNYHDAAWHIAHNSLLAGTHAVIPALINLRESGHQVLVIHGEIDTSIQFHLAEEMSRTFSNVKLVGVPEKGHVDVVWGRAKENSSLIEKAIRDGDAQWSRSR</sequence>
<proteinExistence type="predicted"/>
<dbReference type="Gramene" id="Pp3c18_16100V3.3">
    <property type="protein sequence ID" value="Pp3c18_16100V3.3"/>
    <property type="gene ID" value="Pp3c18_16100"/>
</dbReference>
<dbReference type="OrthoDB" id="190201at2759"/>
<gene>
    <name evidence="4" type="primary">LOC112295394</name>
    <name evidence="3" type="ORF">PHYPA_023218</name>
</gene>
<dbReference type="EnsemblPlants" id="Pp3c18_16100V3.2">
    <property type="protein sequence ID" value="Pp3c18_16100V3.2"/>
    <property type="gene ID" value="Pp3c18_16100"/>
</dbReference>
<keyword evidence="1" id="KW-0812">Transmembrane</keyword>
<evidence type="ECO:0000259" key="2">
    <source>
        <dbReference type="Pfam" id="PF00561"/>
    </source>
</evidence>
<dbReference type="Gramene" id="Pp3c18_16100V3.2">
    <property type="protein sequence ID" value="Pp3c18_16100V3.2"/>
    <property type="gene ID" value="Pp3c18_16100"/>
</dbReference>
<dbReference type="InterPro" id="IPR000073">
    <property type="entry name" value="AB_hydrolase_1"/>
</dbReference>
<name>A0A2K1J1B6_PHYPA</name>
<evidence type="ECO:0000256" key="1">
    <source>
        <dbReference type="SAM" id="Phobius"/>
    </source>
</evidence>
<dbReference type="PaxDb" id="3218-PP1S3_172V6.1"/>
<keyword evidence="1" id="KW-1133">Transmembrane helix</keyword>
<evidence type="ECO:0000313" key="4">
    <source>
        <dbReference type="EnsemblPlants" id="Pp3c18_16100V3.1"/>
    </source>
</evidence>
<dbReference type="AlphaFoldDB" id="A0A2K1J1B6"/>
<dbReference type="Gramene" id="Pp3c18_16100V3.1">
    <property type="protein sequence ID" value="Pp3c18_16100V3.1"/>
    <property type="gene ID" value="Pp3c18_16100"/>
</dbReference>
<dbReference type="Proteomes" id="UP000006727">
    <property type="component" value="Chromosome 18"/>
</dbReference>